<dbReference type="Gene3D" id="1.10.287.1060">
    <property type="entry name" value="ESAT-6-like"/>
    <property type="match status" value="1"/>
</dbReference>
<organism evidence="2 3">
    <name type="scientific">Nocardioides oceani</name>
    <dbReference type="NCBI Taxonomy" id="3058369"/>
    <lineage>
        <taxon>Bacteria</taxon>
        <taxon>Bacillati</taxon>
        <taxon>Actinomycetota</taxon>
        <taxon>Actinomycetes</taxon>
        <taxon>Propionibacteriales</taxon>
        <taxon>Nocardioidaceae</taxon>
        <taxon>Nocardioides</taxon>
    </lineage>
</organism>
<accession>A0ABT8FFU6</accession>
<name>A0ABT8FFU6_9ACTN</name>
<reference evidence="2" key="1">
    <citation type="submission" date="2023-06" db="EMBL/GenBank/DDBJ databases">
        <title>Draft genome sequence of Nocardioides sp. SOB77.</title>
        <authorList>
            <person name="Zhang G."/>
        </authorList>
    </citation>
    <scope>NUCLEOTIDE SEQUENCE</scope>
    <source>
        <strain evidence="2">SOB77</strain>
    </source>
</reference>
<dbReference type="InterPro" id="IPR036689">
    <property type="entry name" value="ESAT-6-like_sf"/>
</dbReference>
<protein>
    <recommendedName>
        <fullName evidence="1">ESAT-6-like protein</fullName>
    </recommendedName>
</protein>
<dbReference type="SUPFAM" id="SSF140453">
    <property type="entry name" value="EsxAB dimer-like"/>
    <property type="match status" value="1"/>
</dbReference>
<sequence length="106" mass="11548">MSITMAHAAMRDAIRDVDRARERLERGKAKAEGEVDALLGGAWSGVAADSFRTAWDDWRAAAEQVRAGLDATAQLLDAVHRDMVEQDTGSEQAMHTVASRIVERLG</sequence>
<evidence type="ECO:0000256" key="1">
    <source>
        <dbReference type="RuleBase" id="RU362001"/>
    </source>
</evidence>
<keyword evidence="3" id="KW-1185">Reference proteome</keyword>
<dbReference type="Pfam" id="PF06013">
    <property type="entry name" value="WXG100"/>
    <property type="match status" value="1"/>
</dbReference>
<proteinExistence type="inferred from homology"/>
<dbReference type="InterPro" id="IPR010310">
    <property type="entry name" value="T7SS_ESAT-6-like"/>
</dbReference>
<dbReference type="EMBL" id="JAUHJQ010000003">
    <property type="protein sequence ID" value="MDN4173315.1"/>
    <property type="molecule type" value="Genomic_DNA"/>
</dbReference>
<dbReference type="RefSeq" id="WP_300952421.1">
    <property type="nucleotide sequence ID" value="NZ_JAUHJQ010000003.1"/>
</dbReference>
<evidence type="ECO:0000313" key="2">
    <source>
        <dbReference type="EMBL" id="MDN4173315.1"/>
    </source>
</evidence>
<dbReference type="Proteomes" id="UP001168620">
    <property type="component" value="Unassembled WGS sequence"/>
</dbReference>
<dbReference type="NCBIfam" id="TIGR03930">
    <property type="entry name" value="WXG100_ESAT6"/>
    <property type="match status" value="1"/>
</dbReference>
<gene>
    <name evidence="2" type="ORF">QWY28_10205</name>
</gene>
<evidence type="ECO:0000313" key="3">
    <source>
        <dbReference type="Proteomes" id="UP001168620"/>
    </source>
</evidence>
<comment type="caution">
    <text evidence="2">The sequence shown here is derived from an EMBL/GenBank/DDBJ whole genome shotgun (WGS) entry which is preliminary data.</text>
</comment>
<comment type="similarity">
    <text evidence="1">Belongs to the WXG100 family.</text>
</comment>